<accession>A0A081P027</accession>
<gene>
    <name evidence="1" type="ORF">ET33_10070</name>
</gene>
<evidence type="ECO:0000313" key="2">
    <source>
        <dbReference type="Proteomes" id="UP000028123"/>
    </source>
</evidence>
<reference evidence="1 2" key="1">
    <citation type="submission" date="2014-06" db="EMBL/GenBank/DDBJ databases">
        <title>Draft genome sequence of Paenibacillus sp. MSt1.</title>
        <authorList>
            <person name="Aw Y.K."/>
            <person name="Ong K.S."/>
            <person name="Gan H.M."/>
            <person name="Lee S.M."/>
        </authorList>
    </citation>
    <scope>NUCLEOTIDE SEQUENCE [LARGE SCALE GENOMIC DNA]</scope>
    <source>
        <strain evidence="1 2">MSt1</strain>
    </source>
</reference>
<name>A0A081P027_9BACL</name>
<sequence length="260" mass="30130">MGHTDKITVNDKGLSIAHDSYETWIEWAEIFRIHYSRFESELYEDRGLVFDYENGEFVEISDTAEGWDALLDNLERYLTMEDSTWRRKMADCPNETVITIYVNDRMFQPDCVNTLMIGDAPPGDSTFFFNGDSVLLEQVKESFAIALGEDVPEDHWDFLHYFRSREWFLIHLCPRSVNEVPEADRQRVRQQNIDRLAQQIADHRPSSIVCLHEDSKPWVLSALQLSGVQVDRCVSVESSADNDKDSFVNELAEIVRQIAL</sequence>
<dbReference type="AlphaFoldDB" id="A0A081P027"/>
<dbReference type="RefSeq" id="WP_036686175.1">
    <property type="nucleotide sequence ID" value="NZ_JNVM01000017.1"/>
</dbReference>
<dbReference type="EMBL" id="JNVM01000017">
    <property type="protein sequence ID" value="KEQ24050.1"/>
    <property type="molecule type" value="Genomic_DNA"/>
</dbReference>
<proteinExistence type="predicted"/>
<comment type="caution">
    <text evidence="1">The sequence shown here is derived from an EMBL/GenBank/DDBJ whole genome shotgun (WGS) entry which is preliminary data.</text>
</comment>
<dbReference type="Proteomes" id="UP000028123">
    <property type="component" value="Unassembled WGS sequence"/>
</dbReference>
<organism evidence="1 2">
    <name type="scientific">Paenibacillus tyrfis</name>
    <dbReference type="NCBI Taxonomy" id="1501230"/>
    <lineage>
        <taxon>Bacteria</taxon>
        <taxon>Bacillati</taxon>
        <taxon>Bacillota</taxon>
        <taxon>Bacilli</taxon>
        <taxon>Bacillales</taxon>
        <taxon>Paenibacillaceae</taxon>
        <taxon>Paenibacillus</taxon>
    </lineage>
</organism>
<dbReference type="eggNOG" id="ENOG5033ICF">
    <property type="taxonomic scope" value="Bacteria"/>
</dbReference>
<evidence type="ECO:0000313" key="1">
    <source>
        <dbReference type="EMBL" id="KEQ24050.1"/>
    </source>
</evidence>
<keyword evidence="2" id="KW-1185">Reference proteome</keyword>
<protein>
    <submittedName>
        <fullName evidence="1">Uncharacterized protein</fullName>
    </submittedName>
</protein>
<dbReference type="OrthoDB" id="2613601at2"/>